<dbReference type="AlphaFoldDB" id="A0A7U3ZIW7"/>
<keyword evidence="5" id="KW-1185">Reference proteome</keyword>
<dbReference type="Proteomes" id="UP000000493">
    <property type="component" value="Chromosome"/>
</dbReference>
<dbReference type="SMART" id="SM00850">
    <property type="entry name" value="LytTR"/>
    <property type="match status" value="1"/>
</dbReference>
<keyword evidence="1" id="KW-0597">Phosphoprotein</keyword>
<dbReference type="GO" id="GO:0000156">
    <property type="term" value="F:phosphorelay response regulator activity"/>
    <property type="evidence" value="ECO:0007669"/>
    <property type="project" value="InterPro"/>
</dbReference>
<name>A0A7U3ZIW7_RUNSL</name>
<dbReference type="InterPro" id="IPR001789">
    <property type="entry name" value="Sig_transdc_resp-reg_receiver"/>
</dbReference>
<evidence type="ECO:0000259" key="2">
    <source>
        <dbReference type="PROSITE" id="PS50110"/>
    </source>
</evidence>
<dbReference type="SUPFAM" id="SSF52172">
    <property type="entry name" value="CheY-like"/>
    <property type="match status" value="1"/>
</dbReference>
<feature type="domain" description="Response regulatory" evidence="2">
    <location>
        <begin position="3"/>
        <end position="116"/>
    </location>
</feature>
<dbReference type="KEGG" id="rsi:Runsl_1540"/>
<dbReference type="Pfam" id="PF04397">
    <property type="entry name" value="LytTR"/>
    <property type="match status" value="1"/>
</dbReference>
<feature type="domain" description="HTH LytTR-type" evidence="3">
    <location>
        <begin position="144"/>
        <end position="251"/>
    </location>
</feature>
<evidence type="ECO:0000256" key="1">
    <source>
        <dbReference type="PROSITE-ProRule" id="PRU00169"/>
    </source>
</evidence>
<dbReference type="InterPro" id="IPR007492">
    <property type="entry name" value="LytTR_DNA-bd_dom"/>
</dbReference>
<dbReference type="InterPro" id="IPR046947">
    <property type="entry name" value="LytR-like"/>
</dbReference>
<dbReference type="Gene3D" id="3.40.50.2300">
    <property type="match status" value="1"/>
</dbReference>
<reference evidence="4 5" key="2">
    <citation type="journal article" date="2012" name="Stand. Genomic Sci.">
        <title>Complete genome sequence of the aquatic bacterium Runella slithyformis type strain (LSU 4(T)).</title>
        <authorList>
            <person name="Copeland A."/>
            <person name="Zhang X."/>
            <person name="Misra M."/>
            <person name="Lapidus A."/>
            <person name="Nolan M."/>
            <person name="Lucas S."/>
            <person name="Deshpande S."/>
            <person name="Cheng J.F."/>
            <person name="Tapia R."/>
            <person name="Goodwin L.A."/>
            <person name="Pitluck S."/>
            <person name="Liolios K."/>
            <person name="Pagani I."/>
            <person name="Ivanova N."/>
            <person name="Mikhailova N."/>
            <person name="Pati A."/>
            <person name="Chen A."/>
            <person name="Palaniappan K."/>
            <person name="Land M."/>
            <person name="Hauser L."/>
            <person name="Pan C."/>
            <person name="Jeffries C.D."/>
            <person name="Detter J.C."/>
            <person name="Brambilla E.M."/>
            <person name="Rohde M."/>
            <person name="Djao O.D."/>
            <person name="Goker M."/>
            <person name="Sikorski J."/>
            <person name="Tindall B.J."/>
            <person name="Woyke T."/>
            <person name="Bristow J."/>
            <person name="Eisen J.A."/>
            <person name="Markowitz V."/>
            <person name="Hugenholtz P."/>
            <person name="Kyrpides N.C."/>
            <person name="Klenk H.P."/>
            <person name="Mavromatis K."/>
        </authorList>
    </citation>
    <scope>NUCLEOTIDE SEQUENCE [LARGE SCALE GENOMIC DNA]</scope>
    <source>
        <strain evidence="5">ATCC 29530 / DSM 19594 / LMG 11500 / NCIMB 11436 / LSU 4</strain>
    </source>
</reference>
<dbReference type="Gene3D" id="2.40.50.1020">
    <property type="entry name" value="LytTr DNA-binding domain"/>
    <property type="match status" value="1"/>
</dbReference>
<evidence type="ECO:0000313" key="5">
    <source>
        <dbReference type="Proteomes" id="UP000000493"/>
    </source>
</evidence>
<dbReference type="PANTHER" id="PTHR37299">
    <property type="entry name" value="TRANSCRIPTIONAL REGULATOR-RELATED"/>
    <property type="match status" value="1"/>
</dbReference>
<gene>
    <name evidence="4" type="ordered locus">Runsl_1540</name>
</gene>
<sequence>MIKLVIIEDEPAAVSQLKFLLQELGIEYCISAVIETVEEGIKWFTSNEPPDLIFSDIQLADGISFDIYEHIQLQTPIIFITAFDEYAIRAFKLNSVDYLLKPIDEDSLCFALEKYQSQHMLKQEILNELIKQHAFTPKNYRKSFLVKYRDKLLPVKIDELAFFFIDNGIVFGQLCDGQKYVMEFKLEDLENQLDPVDFTRANRQYILSRKSIVEMEAYFNSRVNVKVHPAAPFPVIISKEKVTLFKKWFEEF</sequence>
<dbReference type="PROSITE" id="PS50110">
    <property type="entry name" value="RESPONSE_REGULATORY"/>
    <property type="match status" value="1"/>
</dbReference>
<evidence type="ECO:0000259" key="3">
    <source>
        <dbReference type="PROSITE" id="PS50930"/>
    </source>
</evidence>
<organism evidence="4 5">
    <name type="scientific">Runella slithyformis (strain ATCC 29530 / DSM 19594 / LMG 11500 / NCIMB 11436 / LSU 4)</name>
    <dbReference type="NCBI Taxonomy" id="761193"/>
    <lineage>
        <taxon>Bacteria</taxon>
        <taxon>Pseudomonadati</taxon>
        <taxon>Bacteroidota</taxon>
        <taxon>Cytophagia</taxon>
        <taxon>Cytophagales</taxon>
        <taxon>Spirosomataceae</taxon>
        <taxon>Runella</taxon>
    </lineage>
</organism>
<accession>A0A7U3ZIW7</accession>
<dbReference type="GO" id="GO:0003677">
    <property type="term" value="F:DNA binding"/>
    <property type="evidence" value="ECO:0007669"/>
    <property type="project" value="InterPro"/>
</dbReference>
<proteinExistence type="predicted"/>
<evidence type="ECO:0000313" key="4">
    <source>
        <dbReference type="EMBL" id="AEI47965.1"/>
    </source>
</evidence>
<dbReference type="SMART" id="SM00448">
    <property type="entry name" value="REC"/>
    <property type="match status" value="1"/>
</dbReference>
<reference evidence="5" key="1">
    <citation type="submission" date="2011-06" db="EMBL/GenBank/DDBJ databases">
        <title>The complete genome of chromosome of Runella slithyformis DSM 19594.</title>
        <authorList>
            <consortium name="US DOE Joint Genome Institute (JGI-PGF)"/>
            <person name="Lucas S."/>
            <person name="Han J."/>
            <person name="Lapidus A."/>
            <person name="Bruce D."/>
            <person name="Goodwin L."/>
            <person name="Pitluck S."/>
            <person name="Peters L."/>
            <person name="Kyrpides N."/>
            <person name="Mavromatis K."/>
            <person name="Ivanova N."/>
            <person name="Ovchinnikova G."/>
            <person name="Zhang X."/>
            <person name="Misra M."/>
            <person name="Detter J.C."/>
            <person name="Tapia R."/>
            <person name="Han C."/>
            <person name="Land M."/>
            <person name="Hauser L."/>
            <person name="Markowitz V."/>
            <person name="Cheng J.-F."/>
            <person name="Hugenholtz P."/>
            <person name="Woyke T."/>
            <person name="Wu D."/>
            <person name="Tindall B."/>
            <person name="Faehrich R."/>
            <person name="Brambilla E."/>
            <person name="Klenk H.-P."/>
            <person name="Eisen J.A."/>
        </authorList>
    </citation>
    <scope>NUCLEOTIDE SEQUENCE [LARGE SCALE GENOMIC DNA]</scope>
    <source>
        <strain evidence="5">ATCC 29530 / DSM 19594 / LMG 11500 / NCIMB 11436 / LSU 4</strain>
    </source>
</reference>
<feature type="modified residue" description="4-aspartylphosphate" evidence="1">
    <location>
        <position position="56"/>
    </location>
</feature>
<dbReference type="PANTHER" id="PTHR37299:SF1">
    <property type="entry name" value="STAGE 0 SPORULATION PROTEIN A HOMOLOG"/>
    <property type="match status" value="1"/>
</dbReference>
<dbReference type="Pfam" id="PF00072">
    <property type="entry name" value="Response_reg"/>
    <property type="match status" value="1"/>
</dbReference>
<dbReference type="PROSITE" id="PS50930">
    <property type="entry name" value="HTH_LYTTR"/>
    <property type="match status" value="1"/>
</dbReference>
<protein>
    <submittedName>
        <fullName evidence="4">Two component transcriptional regulator, LytTR family</fullName>
    </submittedName>
</protein>
<dbReference type="RefSeq" id="WP_013927281.1">
    <property type="nucleotide sequence ID" value="NC_015703.1"/>
</dbReference>
<dbReference type="EMBL" id="CP002859">
    <property type="protein sequence ID" value="AEI47965.1"/>
    <property type="molecule type" value="Genomic_DNA"/>
</dbReference>
<dbReference type="FunFam" id="3.40.50.2300:FF:000361">
    <property type="entry name" value="Two-component system response regulator"/>
    <property type="match status" value="1"/>
</dbReference>
<dbReference type="InterPro" id="IPR011006">
    <property type="entry name" value="CheY-like_superfamily"/>
</dbReference>